<sequence>MAGRCWTELRRPDRAEDRLRHGLTGYDPLRAREISLYETWFAEAHLQRGDVEQACERAVRAARLDARVNSARTAERLRMLARRLGGYRSVRAVREFDEVYRTLRETVPGGGRPRPEPAEAPRPAPPPAARSGATEPVASTGRGTPAVARSAGSPVPAGTERH</sequence>
<dbReference type="STRING" id="326424.FRAAL5971"/>
<proteinExistence type="predicted"/>
<evidence type="ECO:0008006" key="4">
    <source>
        <dbReference type="Google" id="ProtNLM"/>
    </source>
</evidence>
<dbReference type="HOGENOM" id="CLU_1632966_0_0_11"/>
<feature type="region of interest" description="Disordered" evidence="1">
    <location>
        <begin position="103"/>
        <end position="162"/>
    </location>
</feature>
<accession>Q0RD77</accession>
<dbReference type="AlphaFoldDB" id="Q0RD77"/>
<protein>
    <recommendedName>
        <fullName evidence="4">Bacterial transcriptional activator domain-containing protein</fullName>
    </recommendedName>
</protein>
<evidence type="ECO:0000256" key="1">
    <source>
        <dbReference type="SAM" id="MobiDB-lite"/>
    </source>
</evidence>
<name>Q0RD77_FRAAA</name>
<reference evidence="2 3" key="1">
    <citation type="journal article" date="2007" name="Genome Res.">
        <title>Genome characteristics of facultatively symbiotic Frankia sp. strains reflect host range and host plant biogeography.</title>
        <authorList>
            <person name="Normand P."/>
            <person name="Lapierre P."/>
            <person name="Tisa L.S."/>
            <person name="Gogarten J.P."/>
            <person name="Alloisio N."/>
            <person name="Bagnarol E."/>
            <person name="Bassi C.A."/>
            <person name="Berry A.M."/>
            <person name="Bickhart D.M."/>
            <person name="Choisne N."/>
            <person name="Couloux A."/>
            <person name="Cournoyer B."/>
            <person name="Cruveiller S."/>
            <person name="Daubin V."/>
            <person name="Demange N."/>
            <person name="Francino M.P."/>
            <person name="Goltsman E."/>
            <person name="Huang Y."/>
            <person name="Kopp O.R."/>
            <person name="Labarre L."/>
            <person name="Lapidus A."/>
            <person name="Lavire C."/>
            <person name="Marechal J."/>
            <person name="Martinez M."/>
            <person name="Mastronunzio J.E."/>
            <person name="Mullin B.C."/>
            <person name="Niemann J."/>
            <person name="Pujic P."/>
            <person name="Rawnsley T."/>
            <person name="Rouy Z."/>
            <person name="Schenowitz C."/>
            <person name="Sellstedt A."/>
            <person name="Tavares F."/>
            <person name="Tomkins J.P."/>
            <person name="Vallenet D."/>
            <person name="Valverde C."/>
            <person name="Wall L.G."/>
            <person name="Wang Y."/>
            <person name="Medigue C."/>
            <person name="Benson D.R."/>
        </authorList>
    </citation>
    <scope>NUCLEOTIDE SEQUENCE [LARGE SCALE GENOMIC DNA]</scope>
    <source>
        <strain evidence="3">DSM 45986 / CECT 9034 / ACN14a</strain>
    </source>
</reference>
<dbReference type="OrthoDB" id="3218180at2"/>
<organism evidence="2 3">
    <name type="scientific">Frankia alni (strain DSM 45986 / CECT 9034 / ACN14a)</name>
    <dbReference type="NCBI Taxonomy" id="326424"/>
    <lineage>
        <taxon>Bacteria</taxon>
        <taxon>Bacillati</taxon>
        <taxon>Actinomycetota</taxon>
        <taxon>Actinomycetes</taxon>
        <taxon>Frankiales</taxon>
        <taxon>Frankiaceae</taxon>
        <taxon>Frankia</taxon>
    </lineage>
</organism>
<gene>
    <name evidence="2" type="ordered locus">FRAAL5971</name>
</gene>
<keyword evidence="3" id="KW-1185">Reference proteome</keyword>
<evidence type="ECO:0000313" key="3">
    <source>
        <dbReference type="Proteomes" id="UP000000657"/>
    </source>
</evidence>
<dbReference type="KEGG" id="fal:FRAAL5971"/>
<dbReference type="EMBL" id="CT573213">
    <property type="protein sequence ID" value="CAJ64596.1"/>
    <property type="molecule type" value="Genomic_DNA"/>
</dbReference>
<dbReference type="Proteomes" id="UP000000657">
    <property type="component" value="Chromosome"/>
</dbReference>
<evidence type="ECO:0000313" key="2">
    <source>
        <dbReference type="EMBL" id="CAJ64596.1"/>
    </source>
</evidence>